<evidence type="ECO:0008006" key="4">
    <source>
        <dbReference type="Google" id="ProtNLM"/>
    </source>
</evidence>
<name>A0AAU7ASW7_9ACTN</name>
<evidence type="ECO:0000256" key="2">
    <source>
        <dbReference type="SAM" id="Phobius"/>
    </source>
</evidence>
<dbReference type="KEGG" id="parq:DSM112329_01514"/>
<proteinExistence type="predicted"/>
<feature type="region of interest" description="Disordered" evidence="1">
    <location>
        <begin position="1"/>
        <end position="74"/>
    </location>
</feature>
<dbReference type="RefSeq" id="WP_354701207.1">
    <property type="nucleotide sequence ID" value="NZ_CP114014.1"/>
</dbReference>
<protein>
    <recommendedName>
        <fullName evidence="4">Phosphatidate cytidylyltransferase</fullName>
    </recommendedName>
</protein>
<organism evidence="3">
    <name type="scientific">Paraconexibacter sp. AEG42_29</name>
    <dbReference type="NCBI Taxonomy" id="2997339"/>
    <lineage>
        <taxon>Bacteria</taxon>
        <taxon>Bacillati</taxon>
        <taxon>Actinomycetota</taxon>
        <taxon>Thermoleophilia</taxon>
        <taxon>Solirubrobacterales</taxon>
        <taxon>Paraconexibacteraceae</taxon>
        <taxon>Paraconexibacter</taxon>
    </lineage>
</organism>
<feature type="transmembrane region" description="Helical" evidence="2">
    <location>
        <begin position="106"/>
        <end position="127"/>
    </location>
</feature>
<keyword evidence="2" id="KW-0472">Membrane</keyword>
<evidence type="ECO:0000313" key="3">
    <source>
        <dbReference type="EMBL" id="XAY04679.1"/>
    </source>
</evidence>
<feature type="transmembrane region" description="Helical" evidence="2">
    <location>
        <begin position="163"/>
        <end position="183"/>
    </location>
</feature>
<feature type="transmembrane region" description="Helical" evidence="2">
    <location>
        <begin position="139"/>
        <end position="157"/>
    </location>
</feature>
<feature type="compositionally biased region" description="Low complexity" evidence="1">
    <location>
        <begin position="10"/>
        <end position="33"/>
    </location>
</feature>
<accession>A0AAU7ASW7</accession>
<dbReference type="EMBL" id="CP114014">
    <property type="protein sequence ID" value="XAY04679.1"/>
    <property type="molecule type" value="Genomic_DNA"/>
</dbReference>
<gene>
    <name evidence="3" type="ORF">DSM112329_01514</name>
</gene>
<evidence type="ECO:0000256" key="1">
    <source>
        <dbReference type="SAM" id="MobiDB-lite"/>
    </source>
</evidence>
<sequence length="194" mass="19876">MGKRSRKRSSAPSAGGAPRRPSASGSGGAPAKPQWKAGSTGSGAKPRRPAAPGAAGSGGPHAKPVARRARRDEAPPAPWSPFPLVELCILIGLILIIVAFVVGGDILIPLLLIGFALIAVSAVELAIREHFAGYRSHTTLLSGATVFVPMVPVYLIAGANQQLILGVGAITFALTFFVLRGAFARRAGGLGFRA</sequence>
<feature type="transmembrane region" description="Helical" evidence="2">
    <location>
        <begin position="77"/>
        <end position="100"/>
    </location>
</feature>
<keyword evidence="2" id="KW-1133">Transmembrane helix</keyword>
<keyword evidence="2" id="KW-0812">Transmembrane</keyword>
<dbReference type="AlphaFoldDB" id="A0AAU7ASW7"/>
<reference evidence="3" key="1">
    <citation type="submission" date="2022-12" db="EMBL/GenBank/DDBJ databases">
        <title>Paraconexibacter alkalitolerans sp. nov. and Baekduia alba sp. nov., isolated from soil and emended description of the genera Paraconexibacter (Chun et al., 2020) and Baekduia (An et al., 2020).</title>
        <authorList>
            <person name="Vieira S."/>
            <person name="Huber K.J."/>
            <person name="Geppert A."/>
            <person name="Wolf J."/>
            <person name="Neumann-Schaal M."/>
            <person name="Muesken M."/>
            <person name="Overmann J."/>
        </authorList>
    </citation>
    <scope>NUCLEOTIDE SEQUENCE</scope>
    <source>
        <strain evidence="3">AEG42_29</strain>
    </source>
</reference>